<keyword evidence="3" id="KW-0646">Protease inhibitor</keyword>
<comment type="caution">
    <text evidence="6">The sequence shown here is derived from an EMBL/GenBank/DDBJ whole genome shotgun (WGS) entry which is preliminary data.</text>
</comment>
<sequence length="362" mass="40377">MKNGPECTVSCNCNRIYDPVCGTDGNTYSNECVLRCISEDNKRNGCPEIGLHHKGQCSCISCYCPAVDQPVCGTNGQTYGNECFLKCVNTAREKDGLYPIKIAYNGACKDPCCKCCDVKIPVCGSDGKTYMNVCLLQCYSRINQAHDQPAIFVKHYGACKNEACDCTLEKNELCASDENTYLNDCLFERENWRRKQLGEPALTIQYRGKCIQCACPRIYKPVCGNNDVTFNNECLLVCENQKRAAAHLPPLFMRWEGHCDCGCPKDCWKPVCTCNHRTFPNRCALGCHNKKRAQDGLPPLTILREGSCQCDCRWCGDKCKAEVCGSDGRTYFNMCWLKCNSDCGVAAGLPALWKCYDGKCKT</sequence>
<evidence type="ECO:0000313" key="7">
    <source>
        <dbReference type="Proteomes" id="UP000037510"/>
    </source>
</evidence>
<dbReference type="SUPFAM" id="SSF100895">
    <property type="entry name" value="Kazal-type serine protease inhibitors"/>
    <property type="match status" value="6"/>
</dbReference>
<evidence type="ECO:0000259" key="5">
    <source>
        <dbReference type="PROSITE" id="PS51465"/>
    </source>
</evidence>
<dbReference type="AlphaFoldDB" id="A0A0L7LAI0"/>
<dbReference type="EMBL" id="JTDY01001944">
    <property type="protein sequence ID" value="KOB72482.1"/>
    <property type="molecule type" value="Genomic_DNA"/>
</dbReference>
<reference evidence="6 7" key="1">
    <citation type="journal article" date="2015" name="Genome Biol. Evol.">
        <title>The genome of winter moth (Operophtera brumata) provides a genomic perspective on sexual dimorphism and phenology.</title>
        <authorList>
            <person name="Derks M.F."/>
            <person name="Smit S."/>
            <person name="Salis L."/>
            <person name="Schijlen E."/>
            <person name="Bossers A."/>
            <person name="Mateman C."/>
            <person name="Pijl A.S."/>
            <person name="de Ridder D."/>
            <person name="Groenen M.A."/>
            <person name="Visser M.E."/>
            <person name="Megens H.J."/>
        </authorList>
    </citation>
    <scope>NUCLEOTIDE SEQUENCE [LARGE SCALE GENOMIC DNA]</scope>
    <source>
        <strain evidence="6">WM2013NL</strain>
        <tissue evidence="6">Head and thorax</tissue>
    </source>
</reference>
<dbReference type="GO" id="GO:0030414">
    <property type="term" value="F:peptidase inhibitor activity"/>
    <property type="evidence" value="ECO:0007669"/>
    <property type="project" value="UniProtKB-KW"/>
</dbReference>
<accession>A0A0L7LAI0</accession>
<feature type="domain" description="Kazal-like" evidence="5">
    <location>
        <begin position="1"/>
        <end position="58"/>
    </location>
</feature>
<keyword evidence="4" id="KW-1015">Disulfide bond</keyword>
<evidence type="ECO:0000313" key="6">
    <source>
        <dbReference type="EMBL" id="KOB72482.1"/>
    </source>
</evidence>
<dbReference type="CDD" id="cd00104">
    <property type="entry name" value="KAZAL_FS"/>
    <property type="match status" value="1"/>
</dbReference>
<dbReference type="PANTHER" id="PTHR21312:SF28">
    <property type="entry name" value="OVOINHIBITOR-RELATED"/>
    <property type="match status" value="1"/>
</dbReference>
<dbReference type="GO" id="GO:0005576">
    <property type="term" value="C:extracellular region"/>
    <property type="evidence" value="ECO:0007669"/>
    <property type="project" value="UniProtKB-SubCell"/>
</dbReference>
<name>A0A0L7LAI0_OPEBR</name>
<evidence type="ECO:0000256" key="1">
    <source>
        <dbReference type="ARBA" id="ARBA00004613"/>
    </source>
</evidence>
<evidence type="ECO:0000256" key="3">
    <source>
        <dbReference type="ARBA" id="ARBA00022690"/>
    </source>
</evidence>
<dbReference type="Proteomes" id="UP000037510">
    <property type="component" value="Unassembled WGS sequence"/>
</dbReference>
<dbReference type="InterPro" id="IPR036058">
    <property type="entry name" value="Kazal_dom_sf"/>
</dbReference>
<feature type="domain" description="Kazal-like" evidence="5">
    <location>
        <begin position="59"/>
        <end position="110"/>
    </location>
</feature>
<dbReference type="Pfam" id="PF07648">
    <property type="entry name" value="Kazal_2"/>
    <property type="match status" value="3"/>
</dbReference>
<dbReference type="Pfam" id="PF00050">
    <property type="entry name" value="Kazal_1"/>
    <property type="match status" value="3"/>
</dbReference>
<feature type="domain" description="Kazal-like" evidence="5">
    <location>
        <begin position="302"/>
        <end position="362"/>
    </location>
</feature>
<dbReference type="InterPro" id="IPR002350">
    <property type="entry name" value="Kazal_dom"/>
</dbReference>
<evidence type="ECO:0000256" key="4">
    <source>
        <dbReference type="ARBA" id="ARBA00023157"/>
    </source>
</evidence>
<keyword evidence="7" id="KW-1185">Reference proteome</keyword>
<comment type="subcellular location">
    <subcellularLocation>
        <location evidence="1">Secreted</location>
    </subcellularLocation>
</comment>
<protein>
    <submittedName>
        <fullName evidence="6">Putative serine protease inhibitor dipetalogastin</fullName>
    </submittedName>
</protein>
<keyword evidence="2" id="KW-0964">Secreted</keyword>
<organism evidence="6 7">
    <name type="scientific">Operophtera brumata</name>
    <name type="common">Winter moth</name>
    <name type="synonym">Phalaena brumata</name>
    <dbReference type="NCBI Taxonomy" id="104452"/>
    <lineage>
        <taxon>Eukaryota</taxon>
        <taxon>Metazoa</taxon>
        <taxon>Ecdysozoa</taxon>
        <taxon>Arthropoda</taxon>
        <taxon>Hexapoda</taxon>
        <taxon>Insecta</taxon>
        <taxon>Pterygota</taxon>
        <taxon>Neoptera</taxon>
        <taxon>Endopterygota</taxon>
        <taxon>Lepidoptera</taxon>
        <taxon>Glossata</taxon>
        <taxon>Ditrysia</taxon>
        <taxon>Geometroidea</taxon>
        <taxon>Geometridae</taxon>
        <taxon>Larentiinae</taxon>
        <taxon>Operophtera</taxon>
    </lineage>
</organism>
<proteinExistence type="predicted"/>
<dbReference type="PROSITE" id="PS00282">
    <property type="entry name" value="KAZAL_1"/>
    <property type="match status" value="2"/>
</dbReference>
<dbReference type="PROSITE" id="PS51465">
    <property type="entry name" value="KAZAL_2"/>
    <property type="match status" value="5"/>
</dbReference>
<dbReference type="Gene3D" id="3.30.60.30">
    <property type="match status" value="7"/>
</dbReference>
<feature type="domain" description="Kazal-like" evidence="5">
    <location>
        <begin position="111"/>
        <end position="161"/>
    </location>
</feature>
<dbReference type="STRING" id="104452.A0A0L7LAI0"/>
<dbReference type="PANTHER" id="PTHR21312">
    <property type="entry name" value="SERINE PROTEASE INHIBITOR"/>
    <property type="match status" value="1"/>
</dbReference>
<evidence type="ECO:0000256" key="2">
    <source>
        <dbReference type="ARBA" id="ARBA00022525"/>
    </source>
</evidence>
<feature type="domain" description="Kazal-like" evidence="5">
    <location>
        <begin position="204"/>
        <end position="260"/>
    </location>
</feature>
<gene>
    <name evidence="6" type="ORF">OBRU01_08747</name>
</gene>
<dbReference type="SMART" id="SM00280">
    <property type="entry name" value="KAZAL"/>
    <property type="match status" value="7"/>
</dbReference>